<dbReference type="Gene3D" id="3.40.50.1110">
    <property type="entry name" value="SGNH hydrolase"/>
    <property type="match status" value="1"/>
</dbReference>
<feature type="domain" description="Fibronectin type-III" evidence="1">
    <location>
        <begin position="361"/>
        <end position="454"/>
    </location>
</feature>
<reference evidence="2" key="1">
    <citation type="journal article" date="2023" name="Mol. Phylogenet. Evol.">
        <title>Genome-scale phylogeny and comparative genomics of the fungal order Sordariales.</title>
        <authorList>
            <person name="Hensen N."/>
            <person name="Bonometti L."/>
            <person name="Westerberg I."/>
            <person name="Brannstrom I.O."/>
            <person name="Guillou S."/>
            <person name="Cros-Aarteil S."/>
            <person name="Calhoun S."/>
            <person name="Haridas S."/>
            <person name="Kuo A."/>
            <person name="Mondo S."/>
            <person name="Pangilinan J."/>
            <person name="Riley R."/>
            <person name="LaButti K."/>
            <person name="Andreopoulos B."/>
            <person name="Lipzen A."/>
            <person name="Chen C."/>
            <person name="Yan M."/>
            <person name="Daum C."/>
            <person name="Ng V."/>
            <person name="Clum A."/>
            <person name="Steindorff A."/>
            <person name="Ohm R.A."/>
            <person name="Martin F."/>
            <person name="Silar P."/>
            <person name="Natvig D.O."/>
            <person name="Lalanne C."/>
            <person name="Gautier V."/>
            <person name="Ament-Velasquez S.L."/>
            <person name="Kruys A."/>
            <person name="Hutchinson M.I."/>
            <person name="Powell A.J."/>
            <person name="Barry K."/>
            <person name="Miller A.N."/>
            <person name="Grigoriev I.V."/>
            <person name="Debuchy R."/>
            <person name="Gladieux P."/>
            <person name="Hiltunen Thoren M."/>
            <person name="Johannesson H."/>
        </authorList>
    </citation>
    <scope>NUCLEOTIDE SEQUENCE</scope>
    <source>
        <strain evidence="2">CBS 538.74</strain>
    </source>
</reference>
<dbReference type="EMBL" id="MU856946">
    <property type="protein sequence ID" value="KAK4153261.1"/>
    <property type="molecule type" value="Genomic_DNA"/>
</dbReference>
<dbReference type="CDD" id="cd00063">
    <property type="entry name" value="FN3"/>
    <property type="match status" value="1"/>
</dbReference>
<comment type="caution">
    <text evidence="2">The sequence shown here is derived from an EMBL/GenBank/DDBJ whole genome shotgun (WGS) entry which is preliminary data.</text>
</comment>
<keyword evidence="3" id="KW-1185">Reference proteome</keyword>
<dbReference type="PROSITE" id="PS50853">
    <property type="entry name" value="FN3"/>
    <property type="match status" value="2"/>
</dbReference>
<reference evidence="2" key="2">
    <citation type="submission" date="2023-05" db="EMBL/GenBank/DDBJ databases">
        <authorList>
            <consortium name="Lawrence Berkeley National Laboratory"/>
            <person name="Steindorff A."/>
            <person name="Hensen N."/>
            <person name="Bonometti L."/>
            <person name="Westerberg I."/>
            <person name="Brannstrom I.O."/>
            <person name="Guillou S."/>
            <person name="Cros-Aarteil S."/>
            <person name="Calhoun S."/>
            <person name="Haridas S."/>
            <person name="Kuo A."/>
            <person name="Mondo S."/>
            <person name="Pangilinan J."/>
            <person name="Riley R."/>
            <person name="Labutti K."/>
            <person name="Andreopoulos B."/>
            <person name="Lipzen A."/>
            <person name="Chen C."/>
            <person name="Yanf M."/>
            <person name="Daum C."/>
            <person name="Ng V."/>
            <person name="Clum A."/>
            <person name="Ohm R."/>
            <person name="Martin F."/>
            <person name="Silar P."/>
            <person name="Natvig D."/>
            <person name="Lalanne C."/>
            <person name="Gautier V."/>
            <person name="Ament-Velasquez S.L."/>
            <person name="Kruys A."/>
            <person name="Hutchinson M.I."/>
            <person name="Powell A.J."/>
            <person name="Barry K."/>
            <person name="Miller A.N."/>
            <person name="Grigoriev I.V."/>
            <person name="Debuchy R."/>
            <person name="Gladieux P."/>
            <person name="Thoren M.H."/>
            <person name="Johannesson H."/>
        </authorList>
    </citation>
    <scope>NUCLEOTIDE SEQUENCE</scope>
    <source>
        <strain evidence="2">CBS 538.74</strain>
    </source>
</reference>
<dbReference type="SMART" id="SM00060">
    <property type="entry name" value="FN3"/>
    <property type="match status" value="2"/>
</dbReference>
<dbReference type="InterPro" id="IPR001087">
    <property type="entry name" value="GDSL"/>
</dbReference>
<dbReference type="Pfam" id="PF00041">
    <property type="entry name" value="fn3"/>
    <property type="match status" value="1"/>
</dbReference>
<name>A0AAN6ZY88_9PEZI</name>
<dbReference type="Proteomes" id="UP001302745">
    <property type="component" value="Unassembled WGS sequence"/>
</dbReference>
<dbReference type="SUPFAM" id="SSF52266">
    <property type="entry name" value="SGNH hydrolase"/>
    <property type="match status" value="1"/>
</dbReference>
<evidence type="ECO:0000259" key="1">
    <source>
        <dbReference type="PROSITE" id="PS50853"/>
    </source>
</evidence>
<dbReference type="CDD" id="cd01833">
    <property type="entry name" value="XynB_like"/>
    <property type="match status" value="1"/>
</dbReference>
<dbReference type="InterPro" id="IPR051532">
    <property type="entry name" value="Ester_Hydrolysis_Enzymes"/>
</dbReference>
<gene>
    <name evidence="2" type="ORF">C8A00DRAFT_34033</name>
</gene>
<organism evidence="2 3">
    <name type="scientific">Chaetomidium leptoderma</name>
    <dbReference type="NCBI Taxonomy" id="669021"/>
    <lineage>
        <taxon>Eukaryota</taxon>
        <taxon>Fungi</taxon>
        <taxon>Dikarya</taxon>
        <taxon>Ascomycota</taxon>
        <taxon>Pezizomycotina</taxon>
        <taxon>Sordariomycetes</taxon>
        <taxon>Sordariomycetidae</taxon>
        <taxon>Sordariales</taxon>
        <taxon>Chaetomiaceae</taxon>
        <taxon>Chaetomidium</taxon>
    </lineage>
</organism>
<protein>
    <submittedName>
        <fullName evidence="2">Carbohydrate esterase</fullName>
    </submittedName>
</protein>
<dbReference type="AlphaFoldDB" id="A0AAN6ZY88"/>
<dbReference type="PANTHER" id="PTHR30383">
    <property type="entry name" value="THIOESTERASE 1/PROTEASE 1/LYSOPHOSPHOLIPASE L1"/>
    <property type="match status" value="1"/>
</dbReference>
<dbReference type="Pfam" id="PF00657">
    <property type="entry name" value="Lipase_GDSL"/>
    <property type="match status" value="1"/>
</dbReference>
<feature type="domain" description="Fibronectin type-III" evidence="1">
    <location>
        <begin position="270"/>
        <end position="358"/>
    </location>
</feature>
<dbReference type="InterPro" id="IPR036116">
    <property type="entry name" value="FN3_sf"/>
</dbReference>
<dbReference type="GO" id="GO:0004622">
    <property type="term" value="F:phosphatidylcholine lysophospholipase activity"/>
    <property type="evidence" value="ECO:0007669"/>
    <property type="project" value="TreeGrafter"/>
</dbReference>
<accession>A0AAN6ZY88</accession>
<dbReference type="InterPro" id="IPR013783">
    <property type="entry name" value="Ig-like_fold"/>
</dbReference>
<dbReference type="SUPFAM" id="SSF49265">
    <property type="entry name" value="Fibronectin type III"/>
    <property type="match status" value="1"/>
</dbReference>
<dbReference type="InterPro" id="IPR003961">
    <property type="entry name" value="FN3_dom"/>
</dbReference>
<evidence type="ECO:0000313" key="2">
    <source>
        <dbReference type="EMBL" id="KAK4153261.1"/>
    </source>
</evidence>
<evidence type="ECO:0000313" key="3">
    <source>
        <dbReference type="Proteomes" id="UP001302745"/>
    </source>
</evidence>
<dbReference type="InterPro" id="IPR036514">
    <property type="entry name" value="SGNH_hydro_sf"/>
</dbReference>
<dbReference type="Gene3D" id="2.60.40.10">
    <property type="entry name" value="Immunoglobulins"/>
    <property type="match status" value="2"/>
</dbReference>
<sequence length="480" mass="52980">MDRPAKHQFTIRVMVVGDSIAHGREGDWTWPYRIWEWLNEQHAVRFVGPYRGTFAPEIYCPPRPPRLADEPPDLPPPRRSWGGYAAGVKQAFQDDSAHFAANGRQAHEAKDLIAEHVAAYQPDICLVQLGFNDLAWRGCGPVETLASMKHLIDQARSVKRDLDFAIANVPHRTDLPGQEDLPINTDIYNAMLAAAVPHWNSTESPIGLVRLCENYSCGGANSDAAYDGLHPNALGECQIAQAFSRTLISTFSIGRAPLVVIPEDIPPRPLPTPTRLKTIPTPSGITITWDAIYGAIGYDLERRFPGERDWGLTHVDCSQYDWRHLQRHQAVECRVRASGGDNLKSPWSNVASAVAYPSTAPPPTNVLTHATPTGFTISWDPPRRPFVGKIDRYAITHWDSDQPGAFPYIFGVRGNRAEVTGLTPGHCYYITMETWTNLGGGIPGSAPRVTVGRGALLMPEELSSTNLTENDSIHVNVQHG</sequence>
<proteinExistence type="predicted"/>
<dbReference type="PANTHER" id="PTHR30383:SF5">
    <property type="entry name" value="SGNH HYDROLASE-TYPE ESTERASE DOMAIN-CONTAINING PROTEIN"/>
    <property type="match status" value="1"/>
</dbReference>